<dbReference type="Proteomes" id="UP001055102">
    <property type="component" value="Unassembled WGS sequence"/>
</dbReference>
<feature type="domain" description="GGDEF" evidence="4">
    <location>
        <begin position="114"/>
        <end position="246"/>
    </location>
</feature>
<dbReference type="PROSITE" id="PS50887">
    <property type="entry name" value="GGDEF"/>
    <property type="match status" value="1"/>
</dbReference>
<dbReference type="EMBL" id="BPQR01000030">
    <property type="protein sequence ID" value="GJE06500.1"/>
    <property type="molecule type" value="Genomic_DNA"/>
</dbReference>
<comment type="caution">
    <text evidence="5">The sequence shown here is derived from an EMBL/GenBank/DDBJ whole genome shotgun (WGS) entry which is preliminary data.</text>
</comment>
<dbReference type="EC" id="2.7.7.65" evidence="1"/>
<proteinExistence type="predicted"/>
<sequence length="250" mass="25949">MIAALRKSAIETAMAIAGSVTIAAGTVTLLDLGDLRITVILSVLCPLILAPPICFWNHRRAAKTEELYARLALANAELTRMMRRLEDAAHRDGMTGLLNRSAFFAALEPLCAETGGAMVMIDADRFKAINDTHGHAAGDAAVMAIAHVLAALAREGALTARIGGEEFAVFLPEAGEGEAAELAERVRAAIAAAGRTGSLAAVGLTVSLGVAAARAGVGVDRLYRAADAALYRSKQAGRDRTSRFGGDLAA</sequence>
<dbReference type="SUPFAM" id="SSF55073">
    <property type="entry name" value="Nucleotide cyclase"/>
    <property type="match status" value="1"/>
</dbReference>
<evidence type="ECO:0000313" key="5">
    <source>
        <dbReference type="EMBL" id="GJE06500.1"/>
    </source>
</evidence>
<reference evidence="5" key="2">
    <citation type="submission" date="2021-08" db="EMBL/GenBank/DDBJ databases">
        <authorList>
            <person name="Tani A."/>
            <person name="Ola A."/>
            <person name="Ogura Y."/>
            <person name="Katsura K."/>
            <person name="Hayashi T."/>
        </authorList>
    </citation>
    <scope>NUCLEOTIDE SEQUENCE</scope>
    <source>
        <strain evidence="5">LMG 23639</strain>
    </source>
</reference>
<dbReference type="PANTHER" id="PTHR45138">
    <property type="entry name" value="REGULATORY COMPONENTS OF SENSORY TRANSDUCTION SYSTEM"/>
    <property type="match status" value="1"/>
</dbReference>
<dbReference type="Gene3D" id="3.30.70.270">
    <property type="match status" value="1"/>
</dbReference>
<keyword evidence="3" id="KW-0812">Transmembrane</keyword>
<dbReference type="CDD" id="cd01949">
    <property type="entry name" value="GGDEF"/>
    <property type="match status" value="1"/>
</dbReference>
<evidence type="ECO:0000256" key="3">
    <source>
        <dbReference type="SAM" id="Phobius"/>
    </source>
</evidence>
<dbReference type="NCBIfam" id="TIGR00254">
    <property type="entry name" value="GGDEF"/>
    <property type="match status" value="1"/>
</dbReference>
<dbReference type="Pfam" id="PF00990">
    <property type="entry name" value="GGDEF"/>
    <property type="match status" value="1"/>
</dbReference>
<keyword evidence="3" id="KW-1133">Transmembrane helix</keyword>
<protein>
    <recommendedName>
        <fullName evidence="1">diguanylate cyclase</fullName>
        <ecNumber evidence="1">2.7.7.65</ecNumber>
    </recommendedName>
</protein>
<dbReference type="InterPro" id="IPR043128">
    <property type="entry name" value="Rev_trsase/Diguanyl_cyclase"/>
</dbReference>
<accession>A0ABQ4SX31</accession>
<keyword evidence="3" id="KW-0472">Membrane</keyword>
<organism evidence="5 6">
    <name type="scientific">Methylobacterium jeotgali</name>
    <dbReference type="NCBI Taxonomy" id="381630"/>
    <lineage>
        <taxon>Bacteria</taxon>
        <taxon>Pseudomonadati</taxon>
        <taxon>Pseudomonadota</taxon>
        <taxon>Alphaproteobacteria</taxon>
        <taxon>Hyphomicrobiales</taxon>
        <taxon>Methylobacteriaceae</taxon>
        <taxon>Methylobacterium</taxon>
    </lineage>
</organism>
<evidence type="ECO:0000313" key="6">
    <source>
        <dbReference type="Proteomes" id="UP001055102"/>
    </source>
</evidence>
<dbReference type="InterPro" id="IPR029787">
    <property type="entry name" value="Nucleotide_cyclase"/>
</dbReference>
<feature type="transmembrane region" description="Helical" evidence="3">
    <location>
        <begin position="36"/>
        <end position="56"/>
    </location>
</feature>
<dbReference type="RefSeq" id="WP_238275231.1">
    <property type="nucleotide sequence ID" value="NZ_BPQR01000030.1"/>
</dbReference>
<evidence type="ECO:0000256" key="2">
    <source>
        <dbReference type="ARBA" id="ARBA00034247"/>
    </source>
</evidence>
<dbReference type="PANTHER" id="PTHR45138:SF9">
    <property type="entry name" value="DIGUANYLATE CYCLASE DGCM-RELATED"/>
    <property type="match status" value="1"/>
</dbReference>
<gene>
    <name evidence="5" type="ORF">AOPFMNJM_1820</name>
</gene>
<name>A0ABQ4SX31_9HYPH</name>
<dbReference type="InterPro" id="IPR050469">
    <property type="entry name" value="Diguanylate_Cyclase"/>
</dbReference>
<keyword evidence="6" id="KW-1185">Reference proteome</keyword>
<feature type="transmembrane region" description="Helical" evidence="3">
    <location>
        <begin position="12"/>
        <end position="30"/>
    </location>
</feature>
<evidence type="ECO:0000259" key="4">
    <source>
        <dbReference type="PROSITE" id="PS50887"/>
    </source>
</evidence>
<evidence type="ECO:0000256" key="1">
    <source>
        <dbReference type="ARBA" id="ARBA00012528"/>
    </source>
</evidence>
<reference evidence="5" key="1">
    <citation type="journal article" date="2021" name="Front. Microbiol.">
        <title>Comprehensive Comparative Genomics and Phenotyping of Methylobacterium Species.</title>
        <authorList>
            <person name="Alessa O."/>
            <person name="Ogura Y."/>
            <person name="Fujitani Y."/>
            <person name="Takami H."/>
            <person name="Hayashi T."/>
            <person name="Sahin N."/>
            <person name="Tani A."/>
        </authorList>
    </citation>
    <scope>NUCLEOTIDE SEQUENCE</scope>
    <source>
        <strain evidence="5">LMG 23639</strain>
    </source>
</reference>
<dbReference type="SMART" id="SM00267">
    <property type="entry name" value="GGDEF"/>
    <property type="match status" value="1"/>
</dbReference>
<comment type="catalytic activity">
    <reaction evidence="2">
        <text>2 GTP = 3',3'-c-di-GMP + 2 diphosphate</text>
        <dbReference type="Rhea" id="RHEA:24898"/>
        <dbReference type="ChEBI" id="CHEBI:33019"/>
        <dbReference type="ChEBI" id="CHEBI:37565"/>
        <dbReference type="ChEBI" id="CHEBI:58805"/>
        <dbReference type="EC" id="2.7.7.65"/>
    </reaction>
</comment>
<dbReference type="InterPro" id="IPR000160">
    <property type="entry name" value="GGDEF_dom"/>
</dbReference>